<organism evidence="1 2">
    <name type="scientific">Arctium lappa</name>
    <name type="common">Greater burdock</name>
    <name type="synonym">Lappa major</name>
    <dbReference type="NCBI Taxonomy" id="4217"/>
    <lineage>
        <taxon>Eukaryota</taxon>
        <taxon>Viridiplantae</taxon>
        <taxon>Streptophyta</taxon>
        <taxon>Embryophyta</taxon>
        <taxon>Tracheophyta</taxon>
        <taxon>Spermatophyta</taxon>
        <taxon>Magnoliopsida</taxon>
        <taxon>eudicotyledons</taxon>
        <taxon>Gunneridae</taxon>
        <taxon>Pentapetalae</taxon>
        <taxon>asterids</taxon>
        <taxon>campanulids</taxon>
        <taxon>Asterales</taxon>
        <taxon>Asteraceae</taxon>
        <taxon>Carduoideae</taxon>
        <taxon>Cardueae</taxon>
        <taxon>Arctiinae</taxon>
        <taxon>Arctium</taxon>
    </lineage>
</organism>
<dbReference type="EMBL" id="CM042059">
    <property type="protein sequence ID" value="KAI3681147.1"/>
    <property type="molecule type" value="Genomic_DNA"/>
</dbReference>
<evidence type="ECO:0000313" key="1">
    <source>
        <dbReference type="EMBL" id="KAI3681147.1"/>
    </source>
</evidence>
<reference evidence="2" key="1">
    <citation type="journal article" date="2022" name="Mol. Ecol. Resour.">
        <title>The genomes of chicory, endive, great burdock and yacon provide insights into Asteraceae palaeo-polyploidization history and plant inulin production.</title>
        <authorList>
            <person name="Fan W."/>
            <person name="Wang S."/>
            <person name="Wang H."/>
            <person name="Wang A."/>
            <person name="Jiang F."/>
            <person name="Liu H."/>
            <person name="Zhao H."/>
            <person name="Xu D."/>
            <person name="Zhang Y."/>
        </authorList>
    </citation>
    <scope>NUCLEOTIDE SEQUENCE [LARGE SCALE GENOMIC DNA]</scope>
    <source>
        <strain evidence="2">cv. Niubang</strain>
    </source>
</reference>
<keyword evidence="2" id="KW-1185">Reference proteome</keyword>
<evidence type="ECO:0000313" key="2">
    <source>
        <dbReference type="Proteomes" id="UP001055879"/>
    </source>
</evidence>
<proteinExistence type="predicted"/>
<comment type="caution">
    <text evidence="1">The sequence shown here is derived from an EMBL/GenBank/DDBJ whole genome shotgun (WGS) entry which is preliminary data.</text>
</comment>
<sequence>MIASSPERTEKKPYFSFFFKRLQKKNRKGIWKRFGNSGFRWKTKFNWFVDGFLFKIVSALEAVVLVSALCLYYLCCGYDGRSTTTAIIDFVTTMVDGGDLETLCS</sequence>
<reference evidence="1 2" key="2">
    <citation type="journal article" date="2022" name="Mol. Ecol. Resour.">
        <title>The genomes of chicory, endive, great burdock and yacon provide insights into Asteraceae paleo-polyploidization history and plant inulin production.</title>
        <authorList>
            <person name="Fan W."/>
            <person name="Wang S."/>
            <person name="Wang H."/>
            <person name="Wang A."/>
            <person name="Jiang F."/>
            <person name="Liu H."/>
            <person name="Zhao H."/>
            <person name="Xu D."/>
            <person name="Zhang Y."/>
        </authorList>
    </citation>
    <scope>NUCLEOTIDE SEQUENCE [LARGE SCALE GENOMIC DNA]</scope>
    <source>
        <strain evidence="2">cv. Niubang</strain>
    </source>
</reference>
<gene>
    <name evidence="1" type="ORF">L6452_35931</name>
</gene>
<name>A0ACB8Y725_ARCLA</name>
<protein>
    <submittedName>
        <fullName evidence="1">Uncharacterized protein</fullName>
    </submittedName>
</protein>
<accession>A0ACB8Y725</accession>
<dbReference type="Proteomes" id="UP001055879">
    <property type="component" value="Linkage Group LG13"/>
</dbReference>